<evidence type="ECO:0000313" key="2">
    <source>
        <dbReference type="Proteomes" id="UP001055811"/>
    </source>
</evidence>
<name>A0ACB9DVV8_CICIN</name>
<gene>
    <name evidence="1" type="ORF">L2E82_21288</name>
</gene>
<dbReference type="Proteomes" id="UP001055811">
    <property type="component" value="Linkage Group LG04"/>
</dbReference>
<keyword evidence="2" id="KW-1185">Reference proteome</keyword>
<reference evidence="1 2" key="2">
    <citation type="journal article" date="2022" name="Mol. Ecol. Resour.">
        <title>The genomes of chicory, endive, great burdock and yacon provide insights into Asteraceae paleo-polyploidization history and plant inulin production.</title>
        <authorList>
            <person name="Fan W."/>
            <person name="Wang S."/>
            <person name="Wang H."/>
            <person name="Wang A."/>
            <person name="Jiang F."/>
            <person name="Liu H."/>
            <person name="Zhao H."/>
            <person name="Xu D."/>
            <person name="Zhang Y."/>
        </authorList>
    </citation>
    <scope>NUCLEOTIDE SEQUENCE [LARGE SCALE GENOMIC DNA]</scope>
    <source>
        <strain evidence="2">cv. Punajuju</strain>
        <tissue evidence="1">Leaves</tissue>
    </source>
</reference>
<protein>
    <submittedName>
        <fullName evidence="1">Uncharacterized protein</fullName>
    </submittedName>
</protein>
<accession>A0ACB9DVV8</accession>
<reference evidence="2" key="1">
    <citation type="journal article" date="2022" name="Mol. Ecol. Resour.">
        <title>The genomes of chicory, endive, great burdock and yacon provide insights into Asteraceae palaeo-polyploidization history and plant inulin production.</title>
        <authorList>
            <person name="Fan W."/>
            <person name="Wang S."/>
            <person name="Wang H."/>
            <person name="Wang A."/>
            <person name="Jiang F."/>
            <person name="Liu H."/>
            <person name="Zhao H."/>
            <person name="Xu D."/>
            <person name="Zhang Y."/>
        </authorList>
    </citation>
    <scope>NUCLEOTIDE SEQUENCE [LARGE SCALE GENOMIC DNA]</scope>
    <source>
        <strain evidence="2">cv. Punajuju</strain>
    </source>
</reference>
<comment type="caution">
    <text evidence="1">The sequence shown here is derived from an EMBL/GenBank/DDBJ whole genome shotgun (WGS) entry which is preliminary data.</text>
</comment>
<proteinExistence type="predicted"/>
<dbReference type="EMBL" id="CM042012">
    <property type="protein sequence ID" value="KAI3750606.1"/>
    <property type="molecule type" value="Genomic_DNA"/>
</dbReference>
<sequence length="622" mass="69185">MDDRKSNVSRPTNPHKQKVGAGDLRNMEMVATAEIESIGVNLTPPLSPLAYSLHDSFLPSHCAACFSPLPPDPPPPLHSLLYCSPSCSSSHSPLHRSSASHHLHLHLSQNPYDGQTSDLRVALLLLLQIKRHQPIKQYDRICGLMSNRRQLLMSNHDVEFSTRIKNGAKAMAAATMMRDGVPDSNLSGEYMLEEAVLCVVVTNAVEVQDSVGRSVGISLYDISFSWINHSCSPNACYLFLPPESHGGGQRFLISPASSNGCQPIAFSSNSEFLTGSPEILGGWRIVVRSIKPIKKGEQVTIAYTDLLQPTESRQSDLWSKYRFTCCCNRCIAVPPIQIDQRLQEFCASNGRSLNEVGIEKVTEYINDAIDDYLSSNDAESCCKKLENLLLNGFDYKQNLIIRLHPQHHLSLNAYTTLASAYKIRSIDENILHNLKMKRFSVAYSLLLAVLTHHLFLSESCLIASVSNFWIGAGESVLNLARDLKSDCDSEFPSFKCTKCGLIDVFEANFDDDQNPKWVLDVSNEFVNCIIDIMPKVWKFLVHGNGYLEVVKDPIEFIKNVGGREWDLKEIMEGYEGQERVELSWVGVHCLLYGGILMNICGGPDSHLSRYVRGVVYGGDGKG</sequence>
<evidence type="ECO:0000313" key="1">
    <source>
        <dbReference type="EMBL" id="KAI3750606.1"/>
    </source>
</evidence>
<organism evidence="1 2">
    <name type="scientific">Cichorium intybus</name>
    <name type="common">Chicory</name>
    <dbReference type="NCBI Taxonomy" id="13427"/>
    <lineage>
        <taxon>Eukaryota</taxon>
        <taxon>Viridiplantae</taxon>
        <taxon>Streptophyta</taxon>
        <taxon>Embryophyta</taxon>
        <taxon>Tracheophyta</taxon>
        <taxon>Spermatophyta</taxon>
        <taxon>Magnoliopsida</taxon>
        <taxon>eudicotyledons</taxon>
        <taxon>Gunneridae</taxon>
        <taxon>Pentapetalae</taxon>
        <taxon>asterids</taxon>
        <taxon>campanulids</taxon>
        <taxon>Asterales</taxon>
        <taxon>Asteraceae</taxon>
        <taxon>Cichorioideae</taxon>
        <taxon>Cichorieae</taxon>
        <taxon>Cichoriinae</taxon>
        <taxon>Cichorium</taxon>
    </lineage>
</organism>